<dbReference type="InterPro" id="IPR015421">
    <property type="entry name" value="PyrdxlP-dep_Trfase_major"/>
</dbReference>
<organism evidence="4 5">
    <name type="scientific">Candidatus Komeilibacteria bacterium RIFCSPLOWO2_01_FULL_53_11</name>
    <dbReference type="NCBI Taxonomy" id="1798552"/>
    <lineage>
        <taxon>Bacteria</taxon>
        <taxon>Candidatus Komeiliibacteriota</taxon>
    </lineage>
</organism>
<keyword evidence="2" id="KW-0808">Transferase</keyword>
<protein>
    <recommendedName>
        <fullName evidence="3">Aminotransferase class I/classII large domain-containing protein</fullName>
    </recommendedName>
</protein>
<evidence type="ECO:0000313" key="4">
    <source>
        <dbReference type="EMBL" id="OGY92908.1"/>
    </source>
</evidence>
<comment type="caution">
    <text evidence="4">The sequence shown here is derived from an EMBL/GenBank/DDBJ whole genome shotgun (WGS) entry which is preliminary data.</text>
</comment>
<gene>
    <name evidence="4" type="ORF">A3B31_00915</name>
</gene>
<evidence type="ECO:0000256" key="2">
    <source>
        <dbReference type="ARBA" id="ARBA00022679"/>
    </source>
</evidence>
<dbReference type="CDD" id="cd06454">
    <property type="entry name" value="KBL_like"/>
    <property type="match status" value="1"/>
</dbReference>
<evidence type="ECO:0000259" key="3">
    <source>
        <dbReference type="Pfam" id="PF00155"/>
    </source>
</evidence>
<dbReference type="InterPro" id="IPR015422">
    <property type="entry name" value="PyrdxlP-dep_Trfase_small"/>
</dbReference>
<dbReference type="Gene3D" id="3.40.640.10">
    <property type="entry name" value="Type I PLP-dependent aspartate aminotransferase-like (Major domain)"/>
    <property type="match status" value="1"/>
</dbReference>
<evidence type="ECO:0000313" key="5">
    <source>
        <dbReference type="Proteomes" id="UP000177349"/>
    </source>
</evidence>
<sequence>MRDISRSLKYIKRRGYYPELPVVNSAPEPKVIVNGKKVLMFASNNYFNLLHDPRVIDASIEGTKKWGIGSGSSRLFSGNLEIHEHLEKAIADFKNREAGLTFVSGWMANEGCIPALINVLEPKSMLMGLKDKKYSQDSIIFSDEFNHASIITGCQLSKAEKVIFKHNDISDLKDKISRYPIKQRKMIIIEGIYSMDGDIGRLDQVLEVAKFYRALVYLDDAHATGILGKTGRGTEEYFSCDGQVDIIMGTFTKVFGGVGGFIVGSQDLIDYLRITSRTFIFSAPIPPPVVCGLLKSIEIVDRDAATRNRIKDNARFLRETLVENNFDICGSQSHIVPVLIGEEAKAIKFSKLLLDRGLFVPTARFPAVPKGMARLRFTISSAHTIDQISFLVDSLVEVRNQLPL</sequence>
<name>A0A1G2BV36_9BACT</name>
<dbReference type="AlphaFoldDB" id="A0A1G2BV36"/>
<dbReference type="GO" id="GO:0030170">
    <property type="term" value="F:pyridoxal phosphate binding"/>
    <property type="evidence" value="ECO:0007669"/>
    <property type="project" value="InterPro"/>
</dbReference>
<dbReference type="InterPro" id="IPR004839">
    <property type="entry name" value="Aminotransferase_I/II_large"/>
</dbReference>
<dbReference type="Pfam" id="PF00155">
    <property type="entry name" value="Aminotran_1_2"/>
    <property type="match status" value="1"/>
</dbReference>
<dbReference type="PANTHER" id="PTHR13693">
    <property type="entry name" value="CLASS II AMINOTRANSFERASE/8-AMINO-7-OXONONANOATE SYNTHASE"/>
    <property type="match status" value="1"/>
</dbReference>
<comment type="cofactor">
    <cofactor evidence="1">
        <name>pyridoxal 5'-phosphate</name>
        <dbReference type="ChEBI" id="CHEBI:597326"/>
    </cofactor>
</comment>
<dbReference type="InterPro" id="IPR050087">
    <property type="entry name" value="AON_synthase_class-II"/>
</dbReference>
<dbReference type="Gene3D" id="3.90.1150.10">
    <property type="entry name" value="Aspartate Aminotransferase, domain 1"/>
    <property type="match status" value="1"/>
</dbReference>
<dbReference type="SUPFAM" id="SSF53383">
    <property type="entry name" value="PLP-dependent transferases"/>
    <property type="match status" value="1"/>
</dbReference>
<dbReference type="GO" id="GO:0016740">
    <property type="term" value="F:transferase activity"/>
    <property type="evidence" value="ECO:0007669"/>
    <property type="project" value="UniProtKB-KW"/>
</dbReference>
<dbReference type="InterPro" id="IPR015424">
    <property type="entry name" value="PyrdxlP-dep_Trfase"/>
</dbReference>
<evidence type="ECO:0000256" key="1">
    <source>
        <dbReference type="ARBA" id="ARBA00001933"/>
    </source>
</evidence>
<dbReference type="Proteomes" id="UP000177349">
    <property type="component" value="Unassembled WGS sequence"/>
</dbReference>
<proteinExistence type="predicted"/>
<dbReference type="EMBL" id="MHKN01000006">
    <property type="protein sequence ID" value="OGY92908.1"/>
    <property type="molecule type" value="Genomic_DNA"/>
</dbReference>
<accession>A0A1G2BV36</accession>
<feature type="domain" description="Aminotransferase class I/classII large" evidence="3">
    <location>
        <begin position="37"/>
        <end position="394"/>
    </location>
</feature>
<reference evidence="4 5" key="1">
    <citation type="journal article" date="2016" name="Nat. Commun.">
        <title>Thousands of microbial genomes shed light on interconnected biogeochemical processes in an aquifer system.</title>
        <authorList>
            <person name="Anantharaman K."/>
            <person name="Brown C.T."/>
            <person name="Hug L.A."/>
            <person name="Sharon I."/>
            <person name="Castelle C.J."/>
            <person name="Probst A.J."/>
            <person name="Thomas B.C."/>
            <person name="Singh A."/>
            <person name="Wilkins M.J."/>
            <person name="Karaoz U."/>
            <person name="Brodie E.L."/>
            <person name="Williams K.H."/>
            <person name="Hubbard S.S."/>
            <person name="Banfield J.F."/>
        </authorList>
    </citation>
    <scope>NUCLEOTIDE SEQUENCE [LARGE SCALE GENOMIC DNA]</scope>
</reference>